<dbReference type="SUPFAM" id="SSF53218">
    <property type="entry name" value="Molybdenum cofactor biosynthesis proteins"/>
    <property type="match status" value="1"/>
</dbReference>
<dbReference type="SMART" id="SM00852">
    <property type="entry name" value="MoCF_biosynth"/>
    <property type="match status" value="1"/>
</dbReference>
<evidence type="ECO:0000259" key="1">
    <source>
        <dbReference type="SMART" id="SM00852"/>
    </source>
</evidence>
<dbReference type="InterPro" id="IPR050101">
    <property type="entry name" value="CinA"/>
</dbReference>
<dbReference type="RefSeq" id="WP_039371940.1">
    <property type="nucleotide sequence ID" value="NZ_CP047385.1"/>
</dbReference>
<reference evidence="2 3" key="1">
    <citation type="journal article" date="2015" name="Genome Announc.">
        <title>Genome Sequences of Two Pandoraea pnomenusa Isolates Recovered 11 Months Apart from a Cystic Fibrosis Patient.</title>
        <authorList>
            <person name="Ee R."/>
            <person name="Ambrose M."/>
            <person name="Lazenby J."/>
            <person name="Williams P."/>
            <person name="Chan K.G."/>
            <person name="Roddam L."/>
        </authorList>
    </citation>
    <scope>NUCLEOTIDE SEQUENCE [LARGE SCALE GENOMIC DNA]</scope>
    <source>
        <strain evidence="2 3">6399</strain>
    </source>
</reference>
<keyword evidence="3" id="KW-1185">Reference proteome</keyword>
<sequence length="277" mass="29999">MAVGIIIIGDEILSGRRQDKHLPKIIELLTERGMQLDWAEYVGDDPARITVTLRRTFASDDIVFVTGGIGATPDDHTRQCAAAALGVPLALTPEAEALIMERIADTSPDGRADMSQPDNRHRLKMGEFPVGARVLPNPYNKIPGFSIEQHHFMPGFPVMAWPMMAWVLDTHYAALHHLTKHAERSVLVFGLAESTLTPLMEAIEAEYNGVKVFSLPSVGDPQRGEVYARRHIDLGVKGDPSLVGAAFERLIAGVNTLGGEIIHPADAAAKSDGGSSQ</sequence>
<dbReference type="PANTHER" id="PTHR13939">
    <property type="entry name" value="NICOTINAMIDE-NUCLEOTIDE AMIDOHYDROLASE PNCC"/>
    <property type="match status" value="1"/>
</dbReference>
<dbReference type="CDD" id="cd00885">
    <property type="entry name" value="cinA"/>
    <property type="match status" value="1"/>
</dbReference>
<gene>
    <name evidence="2" type="ORF">PI93_017110</name>
</gene>
<organism evidence="2 3">
    <name type="scientific">Pandoraea fibrosis</name>
    <dbReference type="NCBI Taxonomy" id="1891094"/>
    <lineage>
        <taxon>Bacteria</taxon>
        <taxon>Pseudomonadati</taxon>
        <taxon>Pseudomonadota</taxon>
        <taxon>Betaproteobacteria</taxon>
        <taxon>Burkholderiales</taxon>
        <taxon>Burkholderiaceae</taxon>
        <taxon>Pandoraea</taxon>
    </lineage>
</organism>
<dbReference type="InterPro" id="IPR036425">
    <property type="entry name" value="MoaB/Mog-like_dom_sf"/>
</dbReference>
<dbReference type="Proteomes" id="UP000035080">
    <property type="component" value="Chromosome"/>
</dbReference>
<accession>A0ABX6HUE1</accession>
<evidence type="ECO:0000313" key="3">
    <source>
        <dbReference type="Proteomes" id="UP000035080"/>
    </source>
</evidence>
<dbReference type="InterPro" id="IPR001453">
    <property type="entry name" value="MoaB/Mog_dom"/>
</dbReference>
<dbReference type="EMBL" id="CP047385">
    <property type="protein sequence ID" value="QHF14177.1"/>
    <property type="molecule type" value="Genomic_DNA"/>
</dbReference>
<protein>
    <submittedName>
        <fullName evidence="2">Competence/damage-inducible protein A</fullName>
    </submittedName>
</protein>
<dbReference type="PANTHER" id="PTHR13939:SF0">
    <property type="entry name" value="NMN AMIDOHYDROLASE-LIKE PROTEIN YFAY"/>
    <property type="match status" value="1"/>
</dbReference>
<feature type="domain" description="MoaB/Mog" evidence="1">
    <location>
        <begin position="4"/>
        <end position="175"/>
    </location>
</feature>
<name>A0ABX6HUE1_9BURK</name>
<proteinExistence type="predicted"/>
<evidence type="ECO:0000313" key="2">
    <source>
        <dbReference type="EMBL" id="QHF14177.1"/>
    </source>
</evidence>
<dbReference type="Pfam" id="PF00994">
    <property type="entry name" value="MoCF_biosynth"/>
    <property type="match status" value="1"/>
</dbReference>
<dbReference type="Gene3D" id="3.40.980.10">
    <property type="entry name" value="MoaB/Mog-like domain"/>
    <property type="match status" value="1"/>
</dbReference>